<dbReference type="InterPro" id="IPR040676">
    <property type="entry name" value="DUF5641"/>
</dbReference>
<evidence type="ECO:0000313" key="3">
    <source>
        <dbReference type="Proteomes" id="UP000887013"/>
    </source>
</evidence>
<dbReference type="EMBL" id="BMAW01117528">
    <property type="protein sequence ID" value="GFT75690.1"/>
    <property type="molecule type" value="Genomic_DNA"/>
</dbReference>
<dbReference type="PANTHER" id="PTHR47331">
    <property type="entry name" value="PHD-TYPE DOMAIN-CONTAINING PROTEIN"/>
    <property type="match status" value="1"/>
</dbReference>
<name>A0A8X6PME9_NEPPI</name>
<sequence>MKKRQLRCVFCDKPHDSKDCFLAQNWYLDIKGKRLVTDNSSLPDNKNLAEKRLLATTSKLISSGRYSDYNSVLGSWEDEKIIEVSSCETVWYLNRFSKYSRILRLVAWILRFGYNSRYHKNKQGELSLDEIQIVEKKLLKLVQKDSFDDTVTQNKLKRINAFIDNKGLMRLKTKIVRRKDDENFRCPIALPSNNLLVERQIFENQDPEDLTPLTSAMFIQDFQTVGAPDLDNLDNVNLTKRLRYQQRLRNDLRKRFREEYLSLLVQQQINKAGSKQVEVRDVVLVGYDNKKRLNWPMGLVTEVFPGEDNSVRVLRVKTSKGELIRPV</sequence>
<reference evidence="2" key="1">
    <citation type="submission" date="2020-08" db="EMBL/GenBank/DDBJ databases">
        <title>Multicomponent nature underlies the extraordinary mechanical properties of spider dragline silk.</title>
        <authorList>
            <person name="Kono N."/>
            <person name="Nakamura H."/>
            <person name="Mori M."/>
            <person name="Yoshida Y."/>
            <person name="Ohtoshi R."/>
            <person name="Malay A.D."/>
            <person name="Moran D.A.P."/>
            <person name="Tomita M."/>
            <person name="Numata K."/>
            <person name="Arakawa K."/>
        </authorList>
    </citation>
    <scope>NUCLEOTIDE SEQUENCE</scope>
</reference>
<gene>
    <name evidence="2" type="primary">X975_11953</name>
    <name evidence="2" type="ORF">NPIL_348541</name>
</gene>
<evidence type="ECO:0000313" key="2">
    <source>
        <dbReference type="EMBL" id="GFT75690.1"/>
    </source>
</evidence>
<evidence type="ECO:0000259" key="1">
    <source>
        <dbReference type="Pfam" id="PF18701"/>
    </source>
</evidence>
<accession>A0A8X6PME9</accession>
<protein>
    <recommendedName>
        <fullName evidence="1">DUF5641 domain-containing protein</fullName>
    </recommendedName>
</protein>
<keyword evidence="3" id="KW-1185">Reference proteome</keyword>
<comment type="caution">
    <text evidence="2">The sequence shown here is derived from an EMBL/GenBank/DDBJ whole genome shotgun (WGS) entry which is preliminary data.</text>
</comment>
<dbReference type="Pfam" id="PF18701">
    <property type="entry name" value="DUF5641"/>
    <property type="match status" value="1"/>
</dbReference>
<dbReference type="PANTHER" id="PTHR47331:SF2">
    <property type="match status" value="1"/>
</dbReference>
<dbReference type="Proteomes" id="UP000887013">
    <property type="component" value="Unassembled WGS sequence"/>
</dbReference>
<dbReference type="OrthoDB" id="6436042at2759"/>
<proteinExistence type="predicted"/>
<dbReference type="AlphaFoldDB" id="A0A8X6PME9"/>
<organism evidence="2 3">
    <name type="scientific">Nephila pilipes</name>
    <name type="common">Giant wood spider</name>
    <name type="synonym">Nephila maculata</name>
    <dbReference type="NCBI Taxonomy" id="299642"/>
    <lineage>
        <taxon>Eukaryota</taxon>
        <taxon>Metazoa</taxon>
        <taxon>Ecdysozoa</taxon>
        <taxon>Arthropoda</taxon>
        <taxon>Chelicerata</taxon>
        <taxon>Arachnida</taxon>
        <taxon>Araneae</taxon>
        <taxon>Araneomorphae</taxon>
        <taxon>Entelegynae</taxon>
        <taxon>Araneoidea</taxon>
        <taxon>Nephilidae</taxon>
        <taxon>Nephila</taxon>
    </lineage>
</organism>
<feature type="domain" description="DUF5641" evidence="1">
    <location>
        <begin position="241"/>
        <end position="327"/>
    </location>
</feature>